<protein>
    <submittedName>
        <fullName evidence="1">Uncharacterized protein</fullName>
    </submittedName>
</protein>
<dbReference type="EnsemblMetazoa" id="PPA13832.1">
    <property type="protein sequence ID" value="PPA13832.1"/>
    <property type="gene ID" value="WBGene00103386"/>
</dbReference>
<evidence type="ECO:0000313" key="1">
    <source>
        <dbReference type="EnsemblMetazoa" id="PPA13832.1"/>
    </source>
</evidence>
<reference evidence="1" key="2">
    <citation type="submission" date="2022-06" db="UniProtKB">
        <authorList>
            <consortium name="EnsemblMetazoa"/>
        </authorList>
    </citation>
    <scope>IDENTIFICATION</scope>
    <source>
        <strain evidence="1">PS312</strain>
    </source>
</reference>
<evidence type="ECO:0000313" key="2">
    <source>
        <dbReference type="Proteomes" id="UP000005239"/>
    </source>
</evidence>
<reference evidence="2" key="1">
    <citation type="journal article" date="2008" name="Nat. Genet.">
        <title>The Pristionchus pacificus genome provides a unique perspective on nematode lifestyle and parasitism.</title>
        <authorList>
            <person name="Dieterich C."/>
            <person name="Clifton S.W."/>
            <person name="Schuster L.N."/>
            <person name="Chinwalla A."/>
            <person name="Delehaunty K."/>
            <person name="Dinkelacker I."/>
            <person name="Fulton L."/>
            <person name="Fulton R."/>
            <person name="Godfrey J."/>
            <person name="Minx P."/>
            <person name="Mitreva M."/>
            <person name="Roeseler W."/>
            <person name="Tian H."/>
            <person name="Witte H."/>
            <person name="Yang S.P."/>
            <person name="Wilson R.K."/>
            <person name="Sommer R.J."/>
        </authorList>
    </citation>
    <scope>NUCLEOTIDE SEQUENCE [LARGE SCALE GENOMIC DNA]</scope>
    <source>
        <strain evidence="2">PS312</strain>
    </source>
</reference>
<keyword evidence="2" id="KW-1185">Reference proteome</keyword>
<dbReference type="AlphaFoldDB" id="A0A2A6BXW8"/>
<name>A0A2A6BXW8_PRIPA</name>
<accession>A0A8R1YEI0</accession>
<dbReference type="Proteomes" id="UP000005239">
    <property type="component" value="Unassembled WGS sequence"/>
</dbReference>
<accession>A0A2A6BXW8</accession>
<gene>
    <name evidence="1" type="primary">WBGene00103386</name>
</gene>
<sequence>MNTNGSIDSASTSSTQSRLEQLPSELFSMLIDYAPEKIGALRLASGTVNWRVEEYLSQRGNVQILDQVVINSWLFENKFYTFEFVSGKDPDSVLQLMKDMFGSRIGKGVRIRCNRSTPLHYVAKKHLLEPIRKHRVHHLALTVEKVTVADPVALLKELSTVVRSLRIHQKPLSGFQADPGRSYLFGVSGLDWAPIIVEMFSGKLDKMWIMNMAYPNFIPPQYYQHNGLIDDLINLGKPIWFDAQKGVRFATDPPPAQENGDYFLRLAYASGTTQEVTNTLTRSFHYDHSGAMASHFESIPPDVMWMLLDHAPEYACALRLVSRSLKLVLTNTPPQVGYHSSRKFSFLQPTETRLLFHQCSIDMLSRLEKYDTKSVCCQCTVASDIDCLVRSVTKVGVYHEKTALCLDVLTMLKKIKFKSLTIEVHTISEQIAQRLLYPLIGVELESISLTASMVKINDPVKLLLDVSSTVGDLCISLKSQISRKKGLFGLSDWGPTILKMFSRKTDKLWIQILDSPGILSKSSADRIRERLQQLGKKIWFSMPCTAFDIRGHSYMDNNHWIINNTNLRIVHLS</sequence>
<organism evidence="1 2">
    <name type="scientific">Pristionchus pacificus</name>
    <name type="common">Parasitic nematode worm</name>
    <dbReference type="NCBI Taxonomy" id="54126"/>
    <lineage>
        <taxon>Eukaryota</taxon>
        <taxon>Metazoa</taxon>
        <taxon>Ecdysozoa</taxon>
        <taxon>Nematoda</taxon>
        <taxon>Chromadorea</taxon>
        <taxon>Rhabditida</taxon>
        <taxon>Rhabditina</taxon>
        <taxon>Diplogasteromorpha</taxon>
        <taxon>Diplogasteroidea</taxon>
        <taxon>Neodiplogasteridae</taxon>
        <taxon>Pristionchus</taxon>
    </lineage>
</organism>
<proteinExistence type="predicted"/>